<name>A0A3N6PTW9_9BURK</name>
<feature type="compositionally biased region" description="Gly residues" evidence="1">
    <location>
        <begin position="166"/>
        <end position="176"/>
    </location>
</feature>
<feature type="compositionally biased region" description="Low complexity" evidence="1">
    <location>
        <begin position="146"/>
        <end position="165"/>
    </location>
</feature>
<evidence type="ECO:0000256" key="1">
    <source>
        <dbReference type="SAM" id="MobiDB-lite"/>
    </source>
</evidence>
<evidence type="ECO:0000256" key="2">
    <source>
        <dbReference type="SAM" id="SignalP"/>
    </source>
</evidence>
<dbReference type="AlphaFoldDB" id="A0A3N6PTW9"/>
<feature type="compositionally biased region" description="Low complexity" evidence="1">
    <location>
        <begin position="26"/>
        <end position="42"/>
    </location>
</feature>
<feature type="compositionally biased region" description="Gly residues" evidence="1">
    <location>
        <begin position="134"/>
        <end position="145"/>
    </location>
</feature>
<keyword evidence="2" id="KW-0732">Signal</keyword>
<sequence>MRKITLASALCLALILTACGGGGSDGDSAGSDTSAAVSNTGNNSGGSGTGSSNASGSSSNGNASGGTGTGTGTSGSGNSGTGNTGTGSSGSSGSGSTGSGSSGSSGSGSTGTGGSGSSGSGNSGSGSSSSSGSGTSGSGGSGSSGASGNSGSSGSSTSSGTSNSSGSGGSGSGTSSGGASADTGNTIPVVVSSASSVRNYPLVSVTICKPGSSAQTSCSTIDKVLLDTGSFGLRLYASVIPSATLAALPIRTDAASGSNVGECAAFGSGYTWGSLRTADVKLGGETAASLPIQVMSDPAIVSRVPTACVWNTSLNSPAALGANGILGVGVARYDCGTACAGSTARWGYYYADTNPATAVVMPLVNQVTNPVSLFAVNNNGVIVEMPTIPSDGAATATGTVTFGIDTQANNLLAGAGAAVFNTDLHGDFTGSYNGAGTVSTYIDSGSNALIFEDATIPQSGGFFAPASALTRSVALSSTNGSAATVSFNIGNASSLYASINYAFNNLGAYLAQTIDLGLPFFYGRRVYYGIADKTSAGGGTGPYVAFVAR</sequence>
<dbReference type="Pfam" id="PF11925">
    <property type="entry name" value="DUF3443"/>
    <property type="match status" value="1"/>
</dbReference>
<protein>
    <submittedName>
        <fullName evidence="3">DUF3443 family protein</fullName>
    </submittedName>
</protein>
<evidence type="ECO:0000313" key="3">
    <source>
        <dbReference type="EMBL" id="RQH05510.1"/>
    </source>
</evidence>
<feature type="compositionally biased region" description="Low complexity" evidence="1">
    <location>
        <begin position="50"/>
        <end position="62"/>
    </location>
</feature>
<organism evidence="3 4">
    <name type="scientific">Paraburkholderia dinghuensis</name>
    <dbReference type="NCBI Taxonomy" id="2305225"/>
    <lineage>
        <taxon>Bacteria</taxon>
        <taxon>Pseudomonadati</taxon>
        <taxon>Pseudomonadota</taxon>
        <taxon>Betaproteobacteria</taxon>
        <taxon>Burkholderiales</taxon>
        <taxon>Burkholderiaceae</taxon>
        <taxon>Paraburkholderia</taxon>
    </lineage>
</organism>
<dbReference type="EMBL" id="RQIS01000010">
    <property type="protein sequence ID" value="RQH05510.1"/>
    <property type="molecule type" value="Genomic_DNA"/>
</dbReference>
<dbReference type="InterPro" id="IPR021847">
    <property type="entry name" value="DUF3443"/>
</dbReference>
<comment type="caution">
    <text evidence="3">The sequence shown here is derived from an EMBL/GenBank/DDBJ whole genome shotgun (WGS) entry which is preliminary data.</text>
</comment>
<dbReference type="Proteomes" id="UP000272778">
    <property type="component" value="Unassembled WGS sequence"/>
</dbReference>
<feature type="chain" id="PRO_5018048769" evidence="2">
    <location>
        <begin position="21"/>
        <end position="549"/>
    </location>
</feature>
<feature type="signal peptide" evidence="2">
    <location>
        <begin position="1"/>
        <end position="20"/>
    </location>
</feature>
<evidence type="ECO:0000313" key="4">
    <source>
        <dbReference type="Proteomes" id="UP000272778"/>
    </source>
</evidence>
<feature type="region of interest" description="Disordered" evidence="1">
    <location>
        <begin position="23"/>
        <end position="181"/>
    </location>
</feature>
<feature type="compositionally biased region" description="Gly residues" evidence="1">
    <location>
        <begin position="63"/>
        <end position="124"/>
    </location>
</feature>
<dbReference type="PROSITE" id="PS51257">
    <property type="entry name" value="PROKAR_LIPOPROTEIN"/>
    <property type="match status" value="1"/>
</dbReference>
<gene>
    <name evidence="3" type="ORF">D1Y85_15290</name>
</gene>
<reference evidence="3 4" key="1">
    <citation type="submission" date="2018-11" db="EMBL/GenBank/DDBJ databases">
        <title>Paraburkholderia sp. DHOA04, isolated from soil.</title>
        <authorList>
            <person name="Gao Z.-H."/>
            <person name="Qiu L.-H."/>
            <person name="Fu J.-C."/>
        </authorList>
    </citation>
    <scope>NUCLEOTIDE SEQUENCE [LARGE SCALE GENOMIC DNA]</scope>
    <source>
        <strain evidence="3 4">DHOA04</strain>
    </source>
</reference>
<accession>A0A3N6PTW9</accession>
<proteinExistence type="predicted"/>
<keyword evidence="4" id="KW-1185">Reference proteome</keyword>